<protein>
    <submittedName>
        <fullName evidence="1">Uncharacterized protein</fullName>
    </submittedName>
</protein>
<accession>A0ABX1E9C0</accession>
<dbReference type="EMBL" id="JAAVNE010000046">
    <property type="protein sequence ID" value="NKC33471.1"/>
    <property type="molecule type" value="Genomic_DNA"/>
</dbReference>
<reference evidence="1 2" key="1">
    <citation type="submission" date="2020-03" db="EMBL/GenBank/DDBJ databases">
        <title>Roseomonas selenitidurans sp. nov. isolated from urban soil.</title>
        <authorList>
            <person name="Liu H."/>
        </authorList>
    </citation>
    <scope>NUCLEOTIDE SEQUENCE [LARGE SCALE GENOMIC DNA]</scope>
    <source>
        <strain evidence="1 2">BU-1</strain>
    </source>
</reference>
<proteinExistence type="predicted"/>
<comment type="caution">
    <text evidence="1">The sequence shown here is derived from an EMBL/GenBank/DDBJ whole genome shotgun (WGS) entry which is preliminary data.</text>
</comment>
<sequence>MNEILQQIAARRRGQVAHGYDAAHDDAHTGGELALAAAAYAAAATTHGMKRRALQQRRGLAAALYPFEGVGYLCQPRRDSLLAAAALLVAEIERLDRAAGAPAEDHGAAPKPDMFAEFDSDDWRESMEEALEITGVLDIVCVQRAQRLPDVFAVRMPHEDFSGIMEFASLAEAEAYVAELTTLYDAAVPGDA</sequence>
<evidence type="ECO:0000313" key="1">
    <source>
        <dbReference type="EMBL" id="NKC33471.1"/>
    </source>
</evidence>
<dbReference type="RefSeq" id="WP_168034197.1">
    <property type="nucleotide sequence ID" value="NZ_JAAVNE010000046.1"/>
</dbReference>
<dbReference type="Proteomes" id="UP000787635">
    <property type="component" value="Unassembled WGS sequence"/>
</dbReference>
<name>A0ABX1E9C0_9PROT</name>
<evidence type="ECO:0000313" key="2">
    <source>
        <dbReference type="Proteomes" id="UP000787635"/>
    </source>
</evidence>
<keyword evidence="2" id="KW-1185">Reference proteome</keyword>
<organism evidence="1 2">
    <name type="scientific">Falsiroseomonas selenitidurans</name>
    <dbReference type="NCBI Taxonomy" id="2716335"/>
    <lineage>
        <taxon>Bacteria</taxon>
        <taxon>Pseudomonadati</taxon>
        <taxon>Pseudomonadota</taxon>
        <taxon>Alphaproteobacteria</taxon>
        <taxon>Acetobacterales</taxon>
        <taxon>Roseomonadaceae</taxon>
        <taxon>Falsiroseomonas</taxon>
    </lineage>
</organism>
<gene>
    <name evidence="1" type="ORF">HEQ75_21595</name>
</gene>